<reference evidence="6" key="3">
    <citation type="submission" date="2025-08" db="UniProtKB">
        <authorList>
            <consortium name="Ensembl"/>
        </authorList>
    </citation>
    <scope>IDENTIFICATION</scope>
</reference>
<dbReference type="Gene3D" id="1.20.5.1160">
    <property type="entry name" value="Vasodilator-stimulated phosphoprotein"/>
    <property type="match status" value="1"/>
</dbReference>
<dbReference type="Pfam" id="PF00038">
    <property type="entry name" value="Filament"/>
    <property type="match status" value="1"/>
</dbReference>
<dbReference type="GO" id="GO:0005615">
    <property type="term" value="C:extracellular space"/>
    <property type="evidence" value="ECO:0007669"/>
    <property type="project" value="TreeGrafter"/>
</dbReference>
<dbReference type="OMA" id="ENEFVMT"/>
<protein>
    <recommendedName>
        <fullName evidence="5">IF rod domain-containing protein</fullName>
    </recommendedName>
</protein>
<reference evidence="6" key="4">
    <citation type="submission" date="2025-09" db="UniProtKB">
        <authorList>
            <consortium name="Ensembl"/>
        </authorList>
    </citation>
    <scope>IDENTIFICATION</scope>
</reference>
<dbReference type="EMBL" id="AGCU01177744">
    <property type="status" value="NOT_ANNOTATED_CDS"/>
    <property type="molecule type" value="Genomic_DNA"/>
</dbReference>
<evidence type="ECO:0000259" key="5">
    <source>
        <dbReference type="PROSITE" id="PS51842"/>
    </source>
</evidence>
<evidence type="ECO:0000313" key="7">
    <source>
        <dbReference type="Proteomes" id="UP000007267"/>
    </source>
</evidence>
<dbReference type="Proteomes" id="UP000007267">
    <property type="component" value="Unassembled WGS sequence"/>
</dbReference>
<dbReference type="HOGENOM" id="CLU_012560_5_1_1"/>
<dbReference type="Gene3D" id="1.20.5.500">
    <property type="entry name" value="Single helix bin"/>
    <property type="match status" value="1"/>
</dbReference>
<accession>K7G2H1</accession>
<feature type="coiled-coil region" evidence="4">
    <location>
        <begin position="2"/>
        <end position="85"/>
    </location>
</feature>
<sequence length="241" mass="27445">QVRSLEQQNKVLETQLKLLKEKDQFKSNLGQIMTRSSQNLKQQMEALSQDRGRLQAELGGMQELLEELKGRYEDEINRRNQLENEFVMTKKDLDDLYLRKADVESKLGSATDAIHCLSPPPPPHCFPPQEVRELQAQVHNTQVTVEIDNSRELEMNQVIDEVKAQYQAVAAKSRAEAEQWYKHKFEDMAAQARRHGEETKSVRGEIAELSRYAQRLNADIEALKNQVSPPSGGPPQAVGRG</sequence>
<evidence type="ECO:0000256" key="1">
    <source>
        <dbReference type="ARBA" id="ARBA00022754"/>
    </source>
</evidence>
<dbReference type="EMBL" id="AGCU01177747">
    <property type="status" value="NOT_ANNOTATED_CDS"/>
    <property type="molecule type" value="Genomic_DNA"/>
</dbReference>
<comment type="similarity">
    <text evidence="3">Belongs to the intermediate filament family.</text>
</comment>
<evidence type="ECO:0000313" key="6">
    <source>
        <dbReference type="Ensembl" id="ENSPSIP00000014482.1"/>
    </source>
</evidence>
<dbReference type="InterPro" id="IPR039008">
    <property type="entry name" value="IF_rod_dom"/>
</dbReference>
<keyword evidence="1" id="KW-0403">Intermediate filament</keyword>
<proteinExistence type="inferred from homology"/>
<evidence type="ECO:0000256" key="3">
    <source>
        <dbReference type="ARBA" id="ARBA00061646"/>
    </source>
</evidence>
<reference evidence="7" key="2">
    <citation type="journal article" date="2013" name="Nat. Genet.">
        <title>The draft genomes of soft-shell turtle and green sea turtle yield insights into the development and evolution of the turtle-specific body plan.</title>
        <authorList>
            <person name="Wang Z."/>
            <person name="Pascual-Anaya J."/>
            <person name="Zadissa A."/>
            <person name="Li W."/>
            <person name="Niimura Y."/>
            <person name="Huang Z."/>
            <person name="Li C."/>
            <person name="White S."/>
            <person name="Xiong Z."/>
            <person name="Fang D."/>
            <person name="Wang B."/>
            <person name="Ming Y."/>
            <person name="Chen Y."/>
            <person name="Zheng Y."/>
            <person name="Kuraku S."/>
            <person name="Pignatelli M."/>
            <person name="Herrero J."/>
            <person name="Beal K."/>
            <person name="Nozawa M."/>
            <person name="Li Q."/>
            <person name="Wang J."/>
            <person name="Zhang H."/>
            <person name="Yu L."/>
            <person name="Shigenobu S."/>
            <person name="Wang J."/>
            <person name="Liu J."/>
            <person name="Flicek P."/>
            <person name="Searle S."/>
            <person name="Wang J."/>
            <person name="Kuratani S."/>
            <person name="Yin Y."/>
            <person name="Aken B."/>
            <person name="Zhang G."/>
            <person name="Irie N."/>
        </authorList>
    </citation>
    <scope>NUCLEOTIDE SEQUENCE [LARGE SCALE GENOMIC DNA]</scope>
    <source>
        <strain evidence="7">Daiwa-1</strain>
    </source>
</reference>
<dbReference type="STRING" id="13735.ENSPSIP00000014482"/>
<dbReference type="EMBL" id="AGCU01177745">
    <property type="status" value="NOT_ANNOTATED_CDS"/>
    <property type="molecule type" value="Genomic_DNA"/>
</dbReference>
<dbReference type="Ensembl" id="ENSPSIT00000014550.1">
    <property type="protein sequence ID" value="ENSPSIP00000014482.1"/>
    <property type="gene ID" value="ENSPSIG00000012980.1"/>
</dbReference>
<dbReference type="EMBL" id="AGCU01177746">
    <property type="status" value="NOT_ANNOTATED_CDS"/>
    <property type="molecule type" value="Genomic_DNA"/>
</dbReference>
<name>K7G2H1_PELSI</name>
<dbReference type="GO" id="GO:0045109">
    <property type="term" value="P:intermediate filament organization"/>
    <property type="evidence" value="ECO:0007669"/>
    <property type="project" value="TreeGrafter"/>
</dbReference>
<dbReference type="GeneTree" id="ENSGT00940000166665"/>
<organism evidence="6 7">
    <name type="scientific">Pelodiscus sinensis</name>
    <name type="common">Chinese softshell turtle</name>
    <name type="synonym">Trionyx sinensis</name>
    <dbReference type="NCBI Taxonomy" id="13735"/>
    <lineage>
        <taxon>Eukaryota</taxon>
        <taxon>Metazoa</taxon>
        <taxon>Chordata</taxon>
        <taxon>Craniata</taxon>
        <taxon>Vertebrata</taxon>
        <taxon>Euteleostomi</taxon>
        <taxon>Archelosauria</taxon>
        <taxon>Testudinata</taxon>
        <taxon>Testudines</taxon>
        <taxon>Cryptodira</taxon>
        <taxon>Trionychia</taxon>
        <taxon>Trionychidae</taxon>
        <taxon>Pelodiscus</taxon>
    </lineage>
</organism>
<dbReference type="PRINTS" id="PR01276">
    <property type="entry name" value="TYPE2KERATIN"/>
</dbReference>
<dbReference type="GO" id="GO:0045095">
    <property type="term" value="C:keratin filament"/>
    <property type="evidence" value="ECO:0007669"/>
    <property type="project" value="InterPro"/>
</dbReference>
<dbReference type="InterPro" id="IPR003054">
    <property type="entry name" value="Keratin_II"/>
</dbReference>
<dbReference type="PANTHER" id="PTHR45616:SF70">
    <property type="entry name" value="IF ROD DOMAIN-CONTAINING PROTEIN"/>
    <property type="match status" value="1"/>
</dbReference>
<dbReference type="SMART" id="SM01391">
    <property type="entry name" value="Filament"/>
    <property type="match status" value="1"/>
</dbReference>
<dbReference type="GO" id="GO:0030280">
    <property type="term" value="F:structural constituent of skin epidermis"/>
    <property type="evidence" value="ECO:0007669"/>
    <property type="project" value="TreeGrafter"/>
</dbReference>
<dbReference type="SUPFAM" id="SSF64593">
    <property type="entry name" value="Intermediate filament protein, coiled coil region"/>
    <property type="match status" value="1"/>
</dbReference>
<dbReference type="FunFam" id="1.20.5.500:FF:000001">
    <property type="entry name" value="Type II keratin 23"/>
    <property type="match status" value="1"/>
</dbReference>
<feature type="domain" description="IF rod" evidence="5">
    <location>
        <begin position="1"/>
        <end position="241"/>
    </location>
</feature>
<dbReference type="PROSITE" id="PS51842">
    <property type="entry name" value="IF_ROD_2"/>
    <property type="match status" value="1"/>
</dbReference>
<evidence type="ECO:0000256" key="2">
    <source>
        <dbReference type="ARBA" id="ARBA00023054"/>
    </source>
</evidence>
<dbReference type="FunFam" id="1.20.5.1160:FF:000001">
    <property type="entry name" value="Keratin type II"/>
    <property type="match status" value="1"/>
</dbReference>
<evidence type="ECO:0000256" key="4">
    <source>
        <dbReference type="SAM" id="Coils"/>
    </source>
</evidence>
<dbReference type="GO" id="GO:0031424">
    <property type="term" value="P:keratinization"/>
    <property type="evidence" value="ECO:0007669"/>
    <property type="project" value="TreeGrafter"/>
</dbReference>
<reference evidence="7" key="1">
    <citation type="submission" date="2011-10" db="EMBL/GenBank/DDBJ databases">
        <authorList>
            <consortium name="Soft-shell Turtle Genome Consortium"/>
        </authorList>
    </citation>
    <scope>NUCLEOTIDE SEQUENCE [LARGE SCALE GENOMIC DNA]</scope>
    <source>
        <strain evidence="7">Daiwa-1</strain>
    </source>
</reference>
<dbReference type="PANTHER" id="PTHR45616">
    <property type="entry name" value="GATA-TYPE DOMAIN-CONTAINING PROTEIN"/>
    <property type="match status" value="1"/>
</dbReference>
<dbReference type="AlphaFoldDB" id="K7G2H1"/>
<keyword evidence="2 4" id="KW-0175">Coiled coil</keyword>
<dbReference type="eggNOG" id="ENOG502RE8S">
    <property type="taxonomic scope" value="Eukaryota"/>
</dbReference>
<keyword evidence="7" id="KW-1185">Reference proteome</keyword>